<protein>
    <recommendedName>
        <fullName evidence="3">DDE-1 domain-containing protein</fullName>
    </recommendedName>
</protein>
<evidence type="ECO:0000313" key="2">
    <source>
        <dbReference type="Proteomes" id="UP000054843"/>
    </source>
</evidence>
<dbReference type="AlphaFoldDB" id="A0A0V1M1D1"/>
<gene>
    <name evidence="1" type="ORF">T10_12684</name>
</gene>
<dbReference type="EMBL" id="JYDO01000358">
    <property type="protein sequence ID" value="KRZ65450.1"/>
    <property type="molecule type" value="Genomic_DNA"/>
</dbReference>
<dbReference type="STRING" id="268474.A0A0V1M1D1"/>
<reference evidence="1 2" key="1">
    <citation type="submission" date="2015-01" db="EMBL/GenBank/DDBJ databases">
        <title>Evolution of Trichinella species and genotypes.</title>
        <authorList>
            <person name="Korhonen P.K."/>
            <person name="Edoardo P."/>
            <person name="Giuseppe L.R."/>
            <person name="Gasser R.B."/>
        </authorList>
    </citation>
    <scope>NUCLEOTIDE SEQUENCE [LARGE SCALE GENOMIC DNA]</scope>
    <source>
        <strain evidence="1">ISS1980</strain>
    </source>
</reference>
<comment type="caution">
    <text evidence="1">The sequence shown here is derived from an EMBL/GenBank/DDBJ whole genome shotgun (WGS) entry which is preliminary data.</text>
</comment>
<evidence type="ECO:0008006" key="3">
    <source>
        <dbReference type="Google" id="ProtNLM"/>
    </source>
</evidence>
<proteinExistence type="predicted"/>
<keyword evidence="2" id="KW-1185">Reference proteome</keyword>
<accession>A0A0V1M1D1</accession>
<evidence type="ECO:0000313" key="1">
    <source>
        <dbReference type="EMBL" id="KRZ65450.1"/>
    </source>
</evidence>
<organism evidence="1 2">
    <name type="scientific">Trichinella papuae</name>
    <dbReference type="NCBI Taxonomy" id="268474"/>
    <lineage>
        <taxon>Eukaryota</taxon>
        <taxon>Metazoa</taxon>
        <taxon>Ecdysozoa</taxon>
        <taxon>Nematoda</taxon>
        <taxon>Enoplea</taxon>
        <taxon>Dorylaimia</taxon>
        <taxon>Trichinellida</taxon>
        <taxon>Trichinellidae</taxon>
        <taxon>Trichinella</taxon>
    </lineage>
</organism>
<dbReference type="Proteomes" id="UP000054843">
    <property type="component" value="Unassembled WGS sequence"/>
</dbReference>
<sequence>MQYLHKFWRNKKARRLIFIPHVKEHKHKTKKSGKMLLIIDNAPGHPSGELLGRNSLLLSLKIRNGYRNRRLAVVVT</sequence>
<name>A0A0V1M1D1_9BILA</name>